<dbReference type="InterPro" id="IPR058625">
    <property type="entry name" value="MdtA-like_BSH"/>
</dbReference>
<dbReference type="RefSeq" id="WP_092103450.1">
    <property type="nucleotide sequence ID" value="NZ_FOOT01000005.1"/>
</dbReference>
<keyword evidence="2" id="KW-0175">Coiled coil</keyword>
<gene>
    <name evidence="6" type="ORF">SAMN05421739_105227</name>
</gene>
<dbReference type="Gene3D" id="2.40.50.100">
    <property type="match status" value="1"/>
</dbReference>
<dbReference type="Pfam" id="PF25954">
    <property type="entry name" value="Beta-barrel_RND_2"/>
    <property type="match status" value="1"/>
</dbReference>
<dbReference type="Pfam" id="PF25989">
    <property type="entry name" value="YknX_C"/>
    <property type="match status" value="1"/>
</dbReference>
<comment type="similarity">
    <text evidence="1">Belongs to the membrane fusion protein (MFP) (TC 8.A.1) family.</text>
</comment>
<evidence type="ECO:0000313" key="6">
    <source>
        <dbReference type="EMBL" id="SFH05418.1"/>
    </source>
</evidence>
<evidence type="ECO:0000313" key="7">
    <source>
        <dbReference type="Proteomes" id="UP000198724"/>
    </source>
</evidence>
<evidence type="ECO:0000256" key="1">
    <source>
        <dbReference type="ARBA" id="ARBA00009477"/>
    </source>
</evidence>
<dbReference type="Gene3D" id="2.40.420.20">
    <property type="match status" value="1"/>
</dbReference>
<accession>A0A1I2WVT3</accession>
<feature type="domain" description="CusB-like beta-barrel" evidence="4">
    <location>
        <begin position="202"/>
        <end position="271"/>
    </location>
</feature>
<reference evidence="7" key="1">
    <citation type="submission" date="2016-10" db="EMBL/GenBank/DDBJ databases">
        <authorList>
            <person name="Varghese N."/>
            <person name="Submissions S."/>
        </authorList>
    </citation>
    <scope>NUCLEOTIDE SEQUENCE [LARGE SCALE GENOMIC DNA]</scope>
    <source>
        <strain evidence="7">LP51</strain>
    </source>
</reference>
<feature type="domain" description="YknX-like C-terminal permuted SH3-like" evidence="5">
    <location>
        <begin position="283"/>
        <end position="349"/>
    </location>
</feature>
<proteinExistence type="inferred from homology"/>
<protein>
    <submittedName>
        <fullName evidence="6">RND family efflux transporter, MFP subunit</fullName>
    </submittedName>
</protein>
<dbReference type="SUPFAM" id="SSF111369">
    <property type="entry name" value="HlyD-like secretion proteins"/>
    <property type="match status" value="1"/>
</dbReference>
<dbReference type="EMBL" id="FOOT01000005">
    <property type="protein sequence ID" value="SFH05418.1"/>
    <property type="molecule type" value="Genomic_DNA"/>
</dbReference>
<feature type="domain" description="Multidrug resistance protein MdtA-like barrel-sandwich hybrid" evidence="3">
    <location>
        <begin position="74"/>
        <end position="194"/>
    </location>
</feature>
<feature type="coiled-coil region" evidence="2">
    <location>
        <begin position="109"/>
        <end position="160"/>
    </location>
</feature>
<dbReference type="STRING" id="1436961.SAMN05421739_105227"/>
<evidence type="ECO:0000259" key="4">
    <source>
        <dbReference type="Pfam" id="PF25954"/>
    </source>
</evidence>
<dbReference type="NCBIfam" id="TIGR01730">
    <property type="entry name" value="RND_mfp"/>
    <property type="match status" value="1"/>
</dbReference>
<sequence length="351" mass="37936">MKKVIYILVALVALGAIGYKLMNNKEQMAANAAVAEIRSEAIPVSITEVKTAQLDKSFRAQGNFAPIQSLTLLSETQGQIQKVLKRKGDKVKAGELLILVESNTMSADLATAQTNAEKAKKDLERFENLAAGDAITQRQLEDARLAAKSTQAQLVAARQRLAKTRITAPITGEINEIYVEVGSYLNAGTKLYDIVNVDKLKLQVKVNESEVLLIGKGDKVTVKANAGSGQEYEGVVTAIAAQADPTLKFDVEVEVKNAANNNLRAGMYGTAFFEVAEQRDAMLLPRETIVGSIQNPSVYVVKDGKATMRKVKVGVVTQDQVEILDGVQPGEQIVRSGQINLREGINVSVLK</sequence>
<evidence type="ECO:0000259" key="5">
    <source>
        <dbReference type="Pfam" id="PF25989"/>
    </source>
</evidence>
<evidence type="ECO:0000256" key="2">
    <source>
        <dbReference type="SAM" id="Coils"/>
    </source>
</evidence>
<dbReference type="Pfam" id="PF25917">
    <property type="entry name" value="BSH_RND"/>
    <property type="match status" value="1"/>
</dbReference>
<dbReference type="Proteomes" id="UP000198724">
    <property type="component" value="Unassembled WGS sequence"/>
</dbReference>
<dbReference type="InterPro" id="IPR058792">
    <property type="entry name" value="Beta-barrel_RND_2"/>
</dbReference>
<dbReference type="InterPro" id="IPR058637">
    <property type="entry name" value="YknX-like_C"/>
</dbReference>
<organism evidence="6 7">
    <name type="scientific">Pontibacter chinhatensis</name>
    <dbReference type="NCBI Taxonomy" id="1436961"/>
    <lineage>
        <taxon>Bacteria</taxon>
        <taxon>Pseudomonadati</taxon>
        <taxon>Bacteroidota</taxon>
        <taxon>Cytophagia</taxon>
        <taxon>Cytophagales</taxon>
        <taxon>Hymenobacteraceae</taxon>
        <taxon>Pontibacter</taxon>
    </lineage>
</organism>
<dbReference type="AlphaFoldDB" id="A0A1I2WVT3"/>
<dbReference type="GO" id="GO:1990281">
    <property type="term" value="C:efflux pump complex"/>
    <property type="evidence" value="ECO:0007669"/>
    <property type="project" value="TreeGrafter"/>
</dbReference>
<dbReference type="Gene3D" id="2.40.30.170">
    <property type="match status" value="1"/>
</dbReference>
<name>A0A1I2WVT3_9BACT</name>
<dbReference type="GO" id="GO:0015562">
    <property type="term" value="F:efflux transmembrane transporter activity"/>
    <property type="evidence" value="ECO:0007669"/>
    <property type="project" value="TreeGrafter"/>
</dbReference>
<dbReference type="Gene3D" id="1.10.287.470">
    <property type="entry name" value="Helix hairpin bin"/>
    <property type="match status" value="1"/>
</dbReference>
<dbReference type="OrthoDB" id="9784685at2"/>
<dbReference type="InterPro" id="IPR006143">
    <property type="entry name" value="RND_pump_MFP"/>
</dbReference>
<evidence type="ECO:0000259" key="3">
    <source>
        <dbReference type="Pfam" id="PF25917"/>
    </source>
</evidence>
<keyword evidence="7" id="KW-1185">Reference proteome</keyword>
<dbReference type="PANTHER" id="PTHR30469:SF33">
    <property type="entry name" value="SLR1207 PROTEIN"/>
    <property type="match status" value="1"/>
</dbReference>
<dbReference type="PANTHER" id="PTHR30469">
    <property type="entry name" value="MULTIDRUG RESISTANCE PROTEIN MDTA"/>
    <property type="match status" value="1"/>
</dbReference>